<dbReference type="CDD" id="cd22771">
    <property type="entry name" value="OTU_plant_OTU7-like"/>
    <property type="match status" value="1"/>
</dbReference>
<dbReference type="EMBL" id="GL433842">
    <property type="protein sequence ID" value="EFN56165.1"/>
    <property type="molecule type" value="Genomic_DNA"/>
</dbReference>
<proteinExistence type="inferred from homology"/>
<feature type="compositionally biased region" description="Basic residues" evidence="2">
    <location>
        <begin position="36"/>
        <end position="46"/>
    </location>
</feature>
<organism evidence="5">
    <name type="scientific">Chlorella variabilis</name>
    <name type="common">Green alga</name>
    <dbReference type="NCBI Taxonomy" id="554065"/>
    <lineage>
        <taxon>Eukaryota</taxon>
        <taxon>Viridiplantae</taxon>
        <taxon>Chlorophyta</taxon>
        <taxon>core chlorophytes</taxon>
        <taxon>Trebouxiophyceae</taxon>
        <taxon>Chlorellales</taxon>
        <taxon>Chlorellaceae</taxon>
        <taxon>Chlorella clade</taxon>
        <taxon>Chlorella</taxon>
    </lineage>
</organism>
<dbReference type="GeneID" id="17355825"/>
<feature type="compositionally biased region" description="Basic residues" evidence="2">
    <location>
        <begin position="1"/>
        <end position="14"/>
    </location>
</feature>
<dbReference type="InterPro" id="IPR003323">
    <property type="entry name" value="OTU_dom"/>
</dbReference>
<dbReference type="OrthoDB" id="415023at2759"/>
<dbReference type="InterPro" id="IPR038765">
    <property type="entry name" value="Papain-like_cys_pep_sf"/>
</dbReference>
<feature type="compositionally biased region" description="Low complexity" evidence="2">
    <location>
        <begin position="18"/>
        <end position="27"/>
    </location>
</feature>
<feature type="region of interest" description="Disordered" evidence="2">
    <location>
        <begin position="184"/>
        <end position="220"/>
    </location>
</feature>
<dbReference type="OMA" id="THSHEMR"/>
<dbReference type="AlphaFoldDB" id="E1ZD67"/>
<dbReference type="GO" id="GO:0016579">
    <property type="term" value="P:protein deubiquitination"/>
    <property type="evidence" value="ECO:0007669"/>
    <property type="project" value="TreeGrafter"/>
</dbReference>
<feature type="non-terminal residue" evidence="4">
    <location>
        <position position="220"/>
    </location>
</feature>
<dbReference type="eggNOG" id="KOG2605">
    <property type="taxonomic scope" value="Eukaryota"/>
</dbReference>
<dbReference type="STRING" id="554065.E1ZD67"/>
<dbReference type="KEGG" id="cvr:CHLNCDRAFT_57612"/>
<comment type="similarity">
    <text evidence="1">Belongs to the peptidase C85 family.</text>
</comment>
<dbReference type="PROSITE" id="PS50802">
    <property type="entry name" value="OTU"/>
    <property type="match status" value="1"/>
</dbReference>
<evidence type="ECO:0000259" key="3">
    <source>
        <dbReference type="PROSITE" id="PS50802"/>
    </source>
</evidence>
<dbReference type="InParanoid" id="E1ZD67"/>
<dbReference type="Gene3D" id="3.90.70.80">
    <property type="match status" value="1"/>
</dbReference>
<accession>E1ZD67</accession>
<feature type="domain" description="OTU" evidence="3">
    <location>
        <begin position="63"/>
        <end position="185"/>
    </location>
</feature>
<evidence type="ECO:0000313" key="4">
    <source>
        <dbReference type="EMBL" id="EFN56165.1"/>
    </source>
</evidence>
<dbReference type="PANTHER" id="PTHR12419:SF7">
    <property type="entry name" value="OTU DOMAIN-CONTAINING PROTEIN 3"/>
    <property type="match status" value="1"/>
</dbReference>
<sequence>MGKKHQAASKKSKHAEKGAAAAAGSSGDAKEERQKGGKQQRRRNKEHRWAVDDLERELAAVGLRIKSIEPDGNCFFRAVLDQTEGEGGDHLGLRRRVMDHIEQQQEHYRLFIEDDEPFERYVSRMRKEGVWAGNLELVAASTLLQRNINVYQAGQPVWHIKFAADAPVLHLSYHDGMHYNSVRNAGDYGSGPPQPLRLGGGGSGAAGPAAVAQAGRSFGS</sequence>
<dbReference type="GO" id="GO:0004843">
    <property type="term" value="F:cysteine-type deubiquitinase activity"/>
    <property type="evidence" value="ECO:0007669"/>
    <property type="project" value="TreeGrafter"/>
</dbReference>
<feature type="region of interest" description="Disordered" evidence="2">
    <location>
        <begin position="1"/>
        <end position="48"/>
    </location>
</feature>
<dbReference type="PANTHER" id="PTHR12419">
    <property type="entry name" value="OTU DOMAIN CONTAINING PROTEIN"/>
    <property type="match status" value="1"/>
</dbReference>
<evidence type="ECO:0000313" key="5">
    <source>
        <dbReference type="Proteomes" id="UP000008141"/>
    </source>
</evidence>
<dbReference type="RefSeq" id="XP_005848267.1">
    <property type="nucleotide sequence ID" value="XM_005848205.1"/>
</dbReference>
<reference evidence="4 5" key="1">
    <citation type="journal article" date="2010" name="Plant Cell">
        <title>The Chlorella variabilis NC64A genome reveals adaptation to photosymbiosis, coevolution with viruses, and cryptic sex.</title>
        <authorList>
            <person name="Blanc G."/>
            <person name="Duncan G."/>
            <person name="Agarkova I."/>
            <person name="Borodovsky M."/>
            <person name="Gurnon J."/>
            <person name="Kuo A."/>
            <person name="Lindquist E."/>
            <person name="Lucas S."/>
            <person name="Pangilinan J."/>
            <person name="Polle J."/>
            <person name="Salamov A."/>
            <person name="Terry A."/>
            <person name="Yamada T."/>
            <person name="Dunigan D.D."/>
            <person name="Grigoriev I.V."/>
            <person name="Claverie J.M."/>
            <person name="Van Etten J.L."/>
        </authorList>
    </citation>
    <scope>NUCLEOTIDE SEQUENCE [LARGE SCALE GENOMIC DNA]</scope>
    <source>
        <strain evidence="4 5">NC64A</strain>
    </source>
</reference>
<evidence type="ECO:0000256" key="1">
    <source>
        <dbReference type="ARBA" id="ARBA00010407"/>
    </source>
</evidence>
<name>E1ZD67_CHLVA</name>
<feature type="compositionally biased region" description="Low complexity" evidence="2">
    <location>
        <begin position="206"/>
        <end position="220"/>
    </location>
</feature>
<gene>
    <name evidence="4" type="ORF">CHLNCDRAFT_57612</name>
</gene>
<dbReference type="Proteomes" id="UP000008141">
    <property type="component" value="Unassembled WGS sequence"/>
</dbReference>
<evidence type="ECO:0000256" key="2">
    <source>
        <dbReference type="SAM" id="MobiDB-lite"/>
    </source>
</evidence>
<dbReference type="SUPFAM" id="SSF54001">
    <property type="entry name" value="Cysteine proteinases"/>
    <property type="match status" value="1"/>
</dbReference>
<keyword evidence="5" id="KW-1185">Reference proteome</keyword>
<dbReference type="Pfam" id="PF02338">
    <property type="entry name" value="OTU"/>
    <property type="match status" value="1"/>
</dbReference>
<dbReference type="InterPro" id="IPR050704">
    <property type="entry name" value="Peptidase_C85-like"/>
</dbReference>
<protein>
    <recommendedName>
        <fullName evidence="3">OTU domain-containing protein</fullName>
    </recommendedName>
</protein>